<evidence type="ECO:0000256" key="6">
    <source>
        <dbReference type="ARBA" id="ARBA00022490"/>
    </source>
</evidence>
<evidence type="ECO:0000259" key="17">
    <source>
        <dbReference type="Pfam" id="PF01923"/>
    </source>
</evidence>
<dbReference type="GO" id="GO:0008817">
    <property type="term" value="F:corrinoid adenosyltransferase activity"/>
    <property type="evidence" value="ECO:0007669"/>
    <property type="project" value="UniProtKB-UniRule"/>
</dbReference>
<comment type="catalytic activity">
    <reaction evidence="14 15">
        <text>2 cob(II)alamin + reduced [electron-transfer flavoprotein] + 2 ATP = 2 adenosylcob(III)alamin + 2 triphosphate + oxidized [electron-transfer flavoprotein] + 3 H(+)</text>
        <dbReference type="Rhea" id="RHEA:28671"/>
        <dbReference type="Rhea" id="RHEA-COMP:10685"/>
        <dbReference type="Rhea" id="RHEA-COMP:10686"/>
        <dbReference type="ChEBI" id="CHEBI:15378"/>
        <dbReference type="ChEBI" id="CHEBI:16304"/>
        <dbReference type="ChEBI" id="CHEBI:18036"/>
        <dbReference type="ChEBI" id="CHEBI:18408"/>
        <dbReference type="ChEBI" id="CHEBI:30616"/>
        <dbReference type="ChEBI" id="CHEBI:57692"/>
        <dbReference type="ChEBI" id="CHEBI:58307"/>
        <dbReference type="EC" id="2.5.1.17"/>
    </reaction>
</comment>
<keyword evidence="9 15" id="KW-0067">ATP-binding</keyword>
<evidence type="ECO:0000256" key="2">
    <source>
        <dbReference type="ARBA" id="ARBA00005121"/>
    </source>
</evidence>
<dbReference type="InterPro" id="IPR016030">
    <property type="entry name" value="CblAdoTrfase-like"/>
</dbReference>
<evidence type="ECO:0000256" key="15">
    <source>
        <dbReference type="RuleBase" id="RU366026"/>
    </source>
</evidence>
<dbReference type="AlphaFoldDB" id="A0A8J4M5W3"/>
<dbReference type="EMBL" id="DTQM01000158">
    <property type="protein sequence ID" value="HGC43136.1"/>
    <property type="molecule type" value="Genomic_DNA"/>
</dbReference>
<dbReference type="Gene3D" id="1.20.1200.10">
    <property type="entry name" value="Cobalamin adenosyltransferase-like"/>
    <property type="match status" value="1"/>
</dbReference>
<comment type="catalytic activity">
    <reaction evidence="13 15">
        <text>2 cob(II)yrinate a,c diamide + reduced [electron-transfer flavoprotein] + 2 ATP = 2 adenosylcob(III)yrinate a,c-diamide + 2 triphosphate + oxidized [electron-transfer flavoprotein] + 3 H(+)</text>
        <dbReference type="Rhea" id="RHEA:11528"/>
        <dbReference type="Rhea" id="RHEA-COMP:10685"/>
        <dbReference type="Rhea" id="RHEA-COMP:10686"/>
        <dbReference type="ChEBI" id="CHEBI:15378"/>
        <dbReference type="ChEBI" id="CHEBI:18036"/>
        <dbReference type="ChEBI" id="CHEBI:30616"/>
        <dbReference type="ChEBI" id="CHEBI:57692"/>
        <dbReference type="ChEBI" id="CHEBI:58307"/>
        <dbReference type="ChEBI" id="CHEBI:58503"/>
        <dbReference type="ChEBI" id="CHEBI:58537"/>
        <dbReference type="EC" id="2.5.1.17"/>
    </reaction>
</comment>
<evidence type="ECO:0000313" key="18">
    <source>
        <dbReference type="EMBL" id="HGC43136.1"/>
    </source>
</evidence>
<evidence type="ECO:0000256" key="13">
    <source>
        <dbReference type="ARBA" id="ARBA00048555"/>
    </source>
</evidence>
<feature type="domain" description="Cobalamin adenosyltransferase-like" evidence="17">
    <location>
        <begin position="8"/>
        <end position="169"/>
    </location>
</feature>
<evidence type="ECO:0000256" key="16">
    <source>
        <dbReference type="SAM" id="MobiDB-lite"/>
    </source>
</evidence>
<comment type="pathway">
    <text evidence="2 15">Cofactor biosynthesis; adenosylcobalamin biosynthesis; adenosylcobalamin from cob(II)yrinate a,c-diamide: step 2/7.</text>
</comment>
<evidence type="ECO:0000256" key="14">
    <source>
        <dbReference type="ARBA" id="ARBA00048692"/>
    </source>
</evidence>
<dbReference type="InterPro" id="IPR036451">
    <property type="entry name" value="CblAdoTrfase-like_sf"/>
</dbReference>
<organism evidence="18">
    <name type="scientific">Acidicaldus sp</name>
    <dbReference type="NCBI Taxonomy" id="1872105"/>
    <lineage>
        <taxon>Bacteria</taxon>
        <taxon>Pseudomonadati</taxon>
        <taxon>Pseudomonadota</taxon>
        <taxon>Alphaproteobacteria</taxon>
        <taxon>Acetobacterales</taxon>
        <taxon>Acetobacteraceae</taxon>
        <taxon>Acidicaldus</taxon>
    </lineage>
</organism>
<evidence type="ECO:0000256" key="5">
    <source>
        <dbReference type="ARBA" id="ARBA00020963"/>
    </source>
</evidence>
<evidence type="ECO:0000256" key="8">
    <source>
        <dbReference type="ARBA" id="ARBA00022741"/>
    </source>
</evidence>
<keyword evidence="8 15" id="KW-0547">Nucleotide-binding</keyword>
<comment type="subcellular location">
    <subcellularLocation>
        <location evidence="1">Cytoplasm</location>
    </subcellularLocation>
</comment>
<dbReference type="SUPFAM" id="SSF89028">
    <property type="entry name" value="Cobalamin adenosyltransferase-like"/>
    <property type="match status" value="1"/>
</dbReference>
<name>A0A8J4M5W3_9PROT</name>
<evidence type="ECO:0000256" key="12">
    <source>
        <dbReference type="ARBA" id="ARBA00033354"/>
    </source>
</evidence>
<protein>
    <recommendedName>
        <fullName evidence="5 15">Corrinoid adenosyltransferase</fullName>
        <ecNumber evidence="4 15">2.5.1.17</ecNumber>
    </recommendedName>
    <alternativeName>
        <fullName evidence="10 15">Cob(II)alamin adenosyltransferase</fullName>
    </alternativeName>
    <alternativeName>
        <fullName evidence="12 15">Cob(II)yrinic acid a,c-diamide adenosyltransferase</fullName>
    </alternativeName>
    <alternativeName>
        <fullName evidence="11 15">Cobinamide/cobalamin adenosyltransferase</fullName>
    </alternativeName>
</protein>
<evidence type="ECO:0000256" key="3">
    <source>
        <dbReference type="ARBA" id="ARBA00007487"/>
    </source>
</evidence>
<reference evidence="18" key="1">
    <citation type="journal article" date="2020" name="mSystems">
        <title>Genome- and Community-Level Interaction Insights into Carbon Utilization and Element Cycling Functions of Hydrothermarchaeota in Hydrothermal Sediment.</title>
        <authorList>
            <person name="Zhou Z."/>
            <person name="Liu Y."/>
            <person name="Xu W."/>
            <person name="Pan J."/>
            <person name="Luo Z.H."/>
            <person name="Li M."/>
        </authorList>
    </citation>
    <scope>NUCLEOTIDE SEQUENCE</scope>
    <source>
        <strain evidence="18">SpSt-997</strain>
    </source>
</reference>
<evidence type="ECO:0000256" key="11">
    <source>
        <dbReference type="ARBA" id="ARBA00033334"/>
    </source>
</evidence>
<sequence length="187" mass="19863">MVKIDRVSTRGGDGGETSLANGARVAKDSTRIEAIGAVDEANAVIGILRLHSRDAPAADAMLGRIQNDLFDLGADLAVPGAAGQRLRLAEAQCARLEAEIAALNADLAPLTSFILPGGSPAAAHAHLARTVIRRAERWVVRLTAQEAVNPVLVRYLNRLSDHLFVLSRALNTPHQDVLWVPGAHRAP</sequence>
<dbReference type="EC" id="2.5.1.17" evidence="4 15"/>
<dbReference type="InterPro" id="IPR029499">
    <property type="entry name" value="PduO-typ"/>
</dbReference>
<accession>A0A8J4M5W3</accession>
<evidence type="ECO:0000256" key="4">
    <source>
        <dbReference type="ARBA" id="ARBA00012454"/>
    </source>
</evidence>
<proteinExistence type="inferred from homology"/>
<dbReference type="PANTHER" id="PTHR12213">
    <property type="entry name" value="CORRINOID ADENOSYLTRANSFERASE"/>
    <property type="match status" value="1"/>
</dbReference>
<dbReference type="UniPathway" id="UPA00148">
    <property type="reaction ID" value="UER00233"/>
</dbReference>
<evidence type="ECO:0000256" key="1">
    <source>
        <dbReference type="ARBA" id="ARBA00004496"/>
    </source>
</evidence>
<dbReference type="GO" id="GO:0009236">
    <property type="term" value="P:cobalamin biosynthetic process"/>
    <property type="evidence" value="ECO:0007669"/>
    <property type="project" value="UniProtKB-UniRule"/>
</dbReference>
<keyword evidence="6" id="KW-0963">Cytoplasm</keyword>
<comment type="caution">
    <text evidence="18">The sequence shown here is derived from an EMBL/GenBank/DDBJ whole genome shotgun (WGS) entry which is preliminary data.</text>
</comment>
<dbReference type="Pfam" id="PF01923">
    <property type="entry name" value="Cob_adeno_trans"/>
    <property type="match status" value="1"/>
</dbReference>
<dbReference type="GO" id="GO:0005737">
    <property type="term" value="C:cytoplasm"/>
    <property type="evidence" value="ECO:0007669"/>
    <property type="project" value="UniProtKB-SubCell"/>
</dbReference>
<feature type="region of interest" description="Disordered" evidence="16">
    <location>
        <begin position="1"/>
        <end position="23"/>
    </location>
</feature>
<evidence type="ECO:0000256" key="7">
    <source>
        <dbReference type="ARBA" id="ARBA00022679"/>
    </source>
</evidence>
<dbReference type="NCBIfam" id="TIGR00636">
    <property type="entry name" value="PduO_Nterm"/>
    <property type="match status" value="1"/>
</dbReference>
<gene>
    <name evidence="18" type="ORF">ENY07_07950</name>
</gene>
<keyword evidence="15" id="KW-0169">Cobalamin biosynthesis</keyword>
<dbReference type="PANTHER" id="PTHR12213:SF0">
    <property type="entry name" value="CORRINOID ADENOSYLTRANSFERASE MMAB"/>
    <property type="match status" value="1"/>
</dbReference>
<evidence type="ECO:0000256" key="9">
    <source>
        <dbReference type="ARBA" id="ARBA00022840"/>
    </source>
</evidence>
<comment type="similarity">
    <text evidence="3 15">Belongs to the Cob(I)alamin adenosyltransferase family.</text>
</comment>
<evidence type="ECO:0000256" key="10">
    <source>
        <dbReference type="ARBA" id="ARBA00031529"/>
    </source>
</evidence>
<keyword evidence="7 15" id="KW-0808">Transferase</keyword>
<dbReference type="GO" id="GO:0005524">
    <property type="term" value="F:ATP binding"/>
    <property type="evidence" value="ECO:0007669"/>
    <property type="project" value="UniProtKB-UniRule"/>
</dbReference>
<dbReference type="FunFam" id="1.20.1200.10:FF:000003">
    <property type="entry name" value="ATP:cob(I)alamin adenosyltransferase"/>
    <property type="match status" value="1"/>
</dbReference>